<dbReference type="AlphaFoldDB" id="A0A803QMP1"/>
<keyword evidence="3" id="KW-1185">Reference proteome</keyword>
<accession>A0A803QMP1</accession>
<dbReference type="EMBL" id="UZAU01000839">
    <property type="status" value="NOT_ANNOTATED_CDS"/>
    <property type="molecule type" value="Genomic_DNA"/>
</dbReference>
<dbReference type="EnsemblPlants" id="evm.model.10.2237">
    <property type="protein sequence ID" value="cds.evm.model.10.2237"/>
    <property type="gene ID" value="evm.TU.10.2237"/>
</dbReference>
<evidence type="ECO:0000313" key="2">
    <source>
        <dbReference type="EnsemblPlants" id="cds.evm.model.10.2237"/>
    </source>
</evidence>
<dbReference type="Gramene" id="evm.model.10.2237">
    <property type="protein sequence ID" value="cds.evm.model.10.2237"/>
    <property type="gene ID" value="evm.TU.10.2237"/>
</dbReference>
<feature type="compositionally biased region" description="Polar residues" evidence="1">
    <location>
        <begin position="14"/>
        <end position="39"/>
    </location>
</feature>
<reference evidence="2" key="1">
    <citation type="submission" date="2021-03" db="UniProtKB">
        <authorList>
            <consortium name="EnsemblPlants"/>
        </authorList>
    </citation>
    <scope>IDENTIFICATION</scope>
</reference>
<evidence type="ECO:0000256" key="1">
    <source>
        <dbReference type="SAM" id="MobiDB-lite"/>
    </source>
</evidence>
<organism evidence="2 3">
    <name type="scientific">Cannabis sativa</name>
    <name type="common">Hemp</name>
    <name type="synonym">Marijuana</name>
    <dbReference type="NCBI Taxonomy" id="3483"/>
    <lineage>
        <taxon>Eukaryota</taxon>
        <taxon>Viridiplantae</taxon>
        <taxon>Streptophyta</taxon>
        <taxon>Embryophyta</taxon>
        <taxon>Tracheophyta</taxon>
        <taxon>Spermatophyta</taxon>
        <taxon>Magnoliopsida</taxon>
        <taxon>eudicotyledons</taxon>
        <taxon>Gunneridae</taxon>
        <taxon>Pentapetalae</taxon>
        <taxon>rosids</taxon>
        <taxon>fabids</taxon>
        <taxon>Rosales</taxon>
        <taxon>Cannabaceae</taxon>
        <taxon>Cannabis</taxon>
    </lineage>
</organism>
<name>A0A803QMP1_CANSA</name>
<sequence>MVSEELRPSASMARPTTRSQDGSAPSTINNNTTEVNSDSIPAPLPQSLVNPSPFEFNLGIWIKVFTTIPPFLKTTQLGPPIALIVDDHSSSFFLGQSDHPVTVLVTNCPQWNQLSVVEARYHNGIGGQEQDRVHQRISSSSELGWMGPLEKQVVDAWRMAMQNNSSVGFVNEVHKKILWLDLLRVIAPPPQTSTMTFKLTTPDREILSEPLQTTPV</sequence>
<proteinExistence type="predicted"/>
<protein>
    <submittedName>
        <fullName evidence="2">Uncharacterized protein</fullName>
    </submittedName>
</protein>
<dbReference type="Proteomes" id="UP000596661">
    <property type="component" value="Unassembled WGS sequence"/>
</dbReference>
<evidence type="ECO:0000313" key="3">
    <source>
        <dbReference type="Proteomes" id="UP000596661"/>
    </source>
</evidence>
<feature type="region of interest" description="Disordered" evidence="1">
    <location>
        <begin position="1"/>
        <end position="39"/>
    </location>
</feature>